<name>A0AAJ1VAS7_9BACI</name>
<dbReference type="Proteomes" id="UP001238973">
    <property type="component" value="Unassembled WGS sequence"/>
</dbReference>
<evidence type="ECO:0000313" key="2">
    <source>
        <dbReference type="Proteomes" id="UP001238973"/>
    </source>
</evidence>
<sequence length="287" mass="32866">MFLAKLRSHEYSAAALIKPGEFRGDLIYYYVGLADCLFTFSIYFAEFTDNKMDHRIIQEHGLKIAIMAQDWRKTQPLTVDLDRNLAIESLDDEITNRAVGFATLTDKFVICHEIAHHLLGHTGKNNDANSLLDNLPEELKSWSNKSIQHSKELQADALAVLFMLRLTENTMVKGALNESQETFEAIFGCLLVLSVNKYLSNNPDEATSDYPSNDERLDSCLAIFSYFINQEFPEWVNAKLSIMFYYLEMLEEFSDLVNYEGSDSEIKSMLKKIKMLLLVRNGLKNET</sequence>
<comment type="caution">
    <text evidence="1">The sequence shown here is derived from an EMBL/GenBank/DDBJ whole genome shotgun (WGS) entry which is preliminary data.</text>
</comment>
<dbReference type="RefSeq" id="WP_289349582.1">
    <property type="nucleotide sequence ID" value="NZ_JAUCFI010000003.1"/>
</dbReference>
<protein>
    <recommendedName>
        <fullName evidence="3">IrrE N-terminal-like domain-containing protein</fullName>
    </recommendedName>
</protein>
<organism evidence="1 2">
    <name type="scientific">Peribacillus frigoritolerans</name>
    <dbReference type="NCBI Taxonomy" id="450367"/>
    <lineage>
        <taxon>Bacteria</taxon>
        <taxon>Bacillati</taxon>
        <taxon>Bacillota</taxon>
        <taxon>Bacilli</taxon>
        <taxon>Bacillales</taxon>
        <taxon>Bacillaceae</taxon>
        <taxon>Peribacillus</taxon>
    </lineage>
</organism>
<proteinExistence type="predicted"/>
<dbReference type="EMBL" id="JAUCFI010000003">
    <property type="protein sequence ID" value="MDM5283799.1"/>
    <property type="molecule type" value="Genomic_DNA"/>
</dbReference>
<reference evidence="1" key="1">
    <citation type="submission" date="2023-06" db="EMBL/GenBank/DDBJ databases">
        <title>Comparative genomics of Bacillaceae isolates and their secondary metabolite potential.</title>
        <authorList>
            <person name="Song L."/>
            <person name="Nielsen L.J."/>
            <person name="Mohite O."/>
            <person name="Xu X."/>
            <person name="Weber T."/>
            <person name="Kovacs A.T."/>
        </authorList>
    </citation>
    <scope>NUCLEOTIDE SEQUENCE</scope>
    <source>
        <strain evidence="1">G1S1</strain>
    </source>
</reference>
<dbReference type="AlphaFoldDB" id="A0AAJ1VAS7"/>
<accession>A0AAJ1VAS7</accession>
<gene>
    <name evidence="1" type="ORF">QUF85_10840</name>
</gene>
<evidence type="ECO:0008006" key="3">
    <source>
        <dbReference type="Google" id="ProtNLM"/>
    </source>
</evidence>
<evidence type="ECO:0000313" key="1">
    <source>
        <dbReference type="EMBL" id="MDM5283799.1"/>
    </source>
</evidence>